<evidence type="ECO:0000313" key="3">
    <source>
        <dbReference type="EMBL" id="CAH3024318.1"/>
    </source>
</evidence>
<dbReference type="InterPro" id="IPR036749">
    <property type="entry name" value="Expansin_CBD_sf"/>
</dbReference>
<dbReference type="Gene3D" id="2.40.40.10">
    <property type="entry name" value="RlpA-like domain"/>
    <property type="match status" value="1"/>
</dbReference>
<dbReference type="PANTHER" id="PTHR31836">
    <property type="match status" value="1"/>
</dbReference>
<dbReference type="SUPFAM" id="SSF57625">
    <property type="entry name" value="Invertebrate chitin-binding proteins"/>
    <property type="match status" value="1"/>
</dbReference>
<dbReference type="InterPro" id="IPR002557">
    <property type="entry name" value="Chitin-bd_dom"/>
</dbReference>
<dbReference type="Proteomes" id="UP001159427">
    <property type="component" value="Unassembled WGS sequence"/>
</dbReference>
<comment type="caution">
    <text evidence="3">The sequence shown here is derived from an EMBL/GenBank/DDBJ whole genome shotgun (WGS) entry which is preliminary data.</text>
</comment>
<organism evidence="3 4">
    <name type="scientific">Porites evermanni</name>
    <dbReference type="NCBI Taxonomy" id="104178"/>
    <lineage>
        <taxon>Eukaryota</taxon>
        <taxon>Metazoa</taxon>
        <taxon>Cnidaria</taxon>
        <taxon>Anthozoa</taxon>
        <taxon>Hexacorallia</taxon>
        <taxon>Scleractinia</taxon>
        <taxon>Fungiina</taxon>
        <taxon>Poritidae</taxon>
        <taxon>Porites</taxon>
    </lineage>
</organism>
<dbReference type="Gene3D" id="2.60.40.760">
    <property type="entry name" value="Expansin, cellulose-binding-like domain"/>
    <property type="match status" value="1"/>
</dbReference>
<dbReference type="CDD" id="cd22271">
    <property type="entry name" value="DPBB_EXP_N-like"/>
    <property type="match status" value="1"/>
</dbReference>
<dbReference type="Pfam" id="PF01607">
    <property type="entry name" value="CBM_14"/>
    <property type="match status" value="1"/>
</dbReference>
<dbReference type="SUPFAM" id="SSF50685">
    <property type="entry name" value="Barwin-like endoglucanases"/>
    <property type="match status" value="1"/>
</dbReference>
<feature type="non-terminal residue" evidence="3">
    <location>
        <position position="1"/>
    </location>
</feature>
<dbReference type="InterPro" id="IPR036908">
    <property type="entry name" value="RlpA-like_sf"/>
</dbReference>
<dbReference type="InterPro" id="IPR036508">
    <property type="entry name" value="Chitin-bd_dom_sf"/>
</dbReference>
<dbReference type="PANTHER" id="PTHR31836:SF28">
    <property type="entry name" value="SRCR DOMAIN-CONTAINING PROTEIN-RELATED"/>
    <property type="match status" value="1"/>
</dbReference>
<dbReference type="InterPro" id="IPR051477">
    <property type="entry name" value="Expansin_CellWall"/>
</dbReference>
<sequence>CRSKTAFHSSPGKMDLTSIFLAFLALEIFETNHNLVQADYRFSDIQATYKVYRKRLYGDGTYYGNYPVGKGQCTLDPLSPMATQAGWIRVAAGPAVYRRSLGCGMCLEITGKGTGSGNNPIVGKRKAVIVDQCAAGCGNNGMDFFIPGDGRWKISYVAIDFPTIPGRKGHVQLRFQGSNQWYIKLQARNTKVPAAGIEALVNGKYRCLSRVTDNFFVGMGLGKFSFPLRVRLTAITGEQIETVIPDIKNDFSFPSNVQFKGINDQASSFSSIKCFGQGNKYPYPSGGMSPSDPRCKAAWPGLPFADERDCRSYIICSSKSSAAKKFSCGKLAFNPVTGGCDDVPNCK</sequence>
<gene>
    <name evidence="3" type="ORF">PEVE_00022341</name>
</gene>
<evidence type="ECO:0000313" key="4">
    <source>
        <dbReference type="Proteomes" id="UP001159427"/>
    </source>
</evidence>
<keyword evidence="1" id="KW-0732">Signal</keyword>
<feature type="domain" description="Chitin-binding type-2" evidence="2">
    <location>
        <begin position="304"/>
        <end position="345"/>
    </location>
</feature>
<evidence type="ECO:0000259" key="2">
    <source>
        <dbReference type="Pfam" id="PF01607"/>
    </source>
</evidence>
<name>A0ABN8M3X9_9CNID</name>
<accession>A0ABN8M3X9</accession>
<proteinExistence type="predicted"/>
<reference evidence="3 4" key="1">
    <citation type="submission" date="2022-05" db="EMBL/GenBank/DDBJ databases">
        <authorList>
            <consortium name="Genoscope - CEA"/>
            <person name="William W."/>
        </authorList>
    </citation>
    <scope>NUCLEOTIDE SEQUENCE [LARGE SCALE GENOMIC DNA]</scope>
</reference>
<keyword evidence="4" id="KW-1185">Reference proteome</keyword>
<dbReference type="EMBL" id="CALNXI010000299">
    <property type="protein sequence ID" value="CAH3024318.1"/>
    <property type="molecule type" value="Genomic_DNA"/>
</dbReference>
<evidence type="ECO:0000256" key="1">
    <source>
        <dbReference type="ARBA" id="ARBA00022729"/>
    </source>
</evidence>
<protein>
    <recommendedName>
        <fullName evidence="2">Chitin-binding type-2 domain-containing protein</fullName>
    </recommendedName>
</protein>